<dbReference type="InterPro" id="IPR013154">
    <property type="entry name" value="ADH-like_N"/>
</dbReference>
<dbReference type="Pfam" id="PF00107">
    <property type="entry name" value="ADH_zinc_N"/>
    <property type="match status" value="1"/>
</dbReference>
<dbReference type="GeneID" id="8102425"/>
<evidence type="ECO:0000256" key="2">
    <source>
        <dbReference type="ARBA" id="ARBA00023002"/>
    </source>
</evidence>
<dbReference type="VEuPathDB" id="FungiDB:TSTA_061460"/>
<evidence type="ECO:0000313" key="4">
    <source>
        <dbReference type="EMBL" id="EED22656.1"/>
    </source>
</evidence>
<dbReference type="SUPFAM" id="SSF50129">
    <property type="entry name" value="GroES-like"/>
    <property type="match status" value="1"/>
</dbReference>
<evidence type="ECO:0000259" key="3">
    <source>
        <dbReference type="SMART" id="SM00829"/>
    </source>
</evidence>
<keyword evidence="2" id="KW-0560">Oxidoreductase</keyword>
<keyword evidence="5" id="KW-1185">Reference proteome</keyword>
<dbReference type="SMART" id="SM00829">
    <property type="entry name" value="PKS_ER"/>
    <property type="match status" value="1"/>
</dbReference>
<dbReference type="InParanoid" id="B8LV35"/>
<dbReference type="PhylomeDB" id="B8LV35"/>
<dbReference type="InterPro" id="IPR020843">
    <property type="entry name" value="ER"/>
</dbReference>
<dbReference type="PANTHER" id="PTHR45348:SF2">
    <property type="entry name" value="ZINC-TYPE ALCOHOL DEHYDROGENASE-LIKE PROTEIN C2E1P3.01"/>
    <property type="match status" value="1"/>
</dbReference>
<dbReference type="CDD" id="cd08249">
    <property type="entry name" value="enoyl_reductase_like"/>
    <property type="match status" value="1"/>
</dbReference>
<gene>
    <name evidence="4" type="ORF">TSTA_061460</name>
</gene>
<feature type="domain" description="Enoyl reductase (ER)" evidence="3">
    <location>
        <begin position="66"/>
        <end position="420"/>
    </location>
</feature>
<evidence type="ECO:0000256" key="1">
    <source>
        <dbReference type="ARBA" id="ARBA00008072"/>
    </source>
</evidence>
<dbReference type="PANTHER" id="PTHR45348">
    <property type="entry name" value="HYPOTHETICAL OXIDOREDUCTASE (EUROFUNG)"/>
    <property type="match status" value="1"/>
</dbReference>
<evidence type="ECO:0000313" key="5">
    <source>
        <dbReference type="Proteomes" id="UP000001745"/>
    </source>
</evidence>
<dbReference type="InterPro" id="IPR047122">
    <property type="entry name" value="Trans-enoyl_RdTase-like"/>
</dbReference>
<organism evidence="4 5">
    <name type="scientific">Talaromyces stipitatus (strain ATCC 10500 / CBS 375.48 / QM 6759 / NRRL 1006)</name>
    <name type="common">Penicillium stipitatum</name>
    <dbReference type="NCBI Taxonomy" id="441959"/>
    <lineage>
        <taxon>Eukaryota</taxon>
        <taxon>Fungi</taxon>
        <taxon>Dikarya</taxon>
        <taxon>Ascomycota</taxon>
        <taxon>Pezizomycotina</taxon>
        <taxon>Eurotiomycetes</taxon>
        <taxon>Eurotiomycetidae</taxon>
        <taxon>Eurotiales</taxon>
        <taxon>Trichocomaceae</taxon>
        <taxon>Talaromyces</taxon>
        <taxon>Talaromyces sect. Talaromyces</taxon>
    </lineage>
</organism>
<dbReference type="SUPFAM" id="SSF51735">
    <property type="entry name" value="NAD(P)-binding Rossmann-fold domains"/>
    <property type="match status" value="1"/>
</dbReference>
<dbReference type="OMA" id="NSVDWAK"/>
<dbReference type="RefSeq" id="XP_002340043.1">
    <property type="nucleotide sequence ID" value="XM_002340002.1"/>
</dbReference>
<dbReference type="EMBL" id="EQ962652">
    <property type="protein sequence ID" value="EED22656.1"/>
    <property type="molecule type" value="Genomic_DNA"/>
</dbReference>
<name>B8LV35_TALSN</name>
<dbReference type="InterPro" id="IPR036291">
    <property type="entry name" value="NAD(P)-bd_dom_sf"/>
</dbReference>
<dbReference type="HOGENOM" id="CLU_026673_16_5_1"/>
<dbReference type="eggNOG" id="KOG1198">
    <property type="taxonomic scope" value="Eukaryota"/>
</dbReference>
<sequence>MSPIFNARIKLGPPICFHPRAKYSPLVLTTTSLDTIILHLLLFMEASFINIKKMPSNRAAYQPAQKAPSLEVRDAPYKPADADKIVIRNGAAAINPIDWLIQARGDIMFTHLAYPFVLGSDVSGEVVEVGKDVKRFKVGDRVVGFTRGSDPKINDPAEGGFQLYTVLRPNMTSHIPDNISYEEASVIPLGIATAAAGLFDKTELGLDLPSEPAKPFNGKTVLIWGGSTSVGVNAIQLAAAAGYEVFTTASPKNHEYLRRLGANHVFDYKSPTVAAEMIKAMKGKTAAGALSIGQGAAEKLMEILDHCQGNKFVALATFPVPQKEPQNLIFLRTVIFFVSWIISYKVKGMFKGIKSNMLNAGMITNSEVGRGIFVDYLPKALAAGTFTPAPKPEVVGTGLEYVQDAFNIQKKGVSASKIVVKL</sequence>
<protein>
    <submittedName>
        <fullName evidence="4">Alcohol dehydrogenase, putative</fullName>
    </submittedName>
</protein>
<dbReference type="OrthoDB" id="48317at2759"/>
<comment type="similarity">
    <text evidence="1">Belongs to the zinc-containing alcohol dehydrogenase family.</text>
</comment>
<dbReference type="STRING" id="441959.B8LV35"/>
<dbReference type="InterPro" id="IPR011032">
    <property type="entry name" value="GroES-like_sf"/>
</dbReference>
<dbReference type="Proteomes" id="UP000001745">
    <property type="component" value="Unassembled WGS sequence"/>
</dbReference>
<dbReference type="GO" id="GO:0016651">
    <property type="term" value="F:oxidoreductase activity, acting on NAD(P)H"/>
    <property type="evidence" value="ECO:0007669"/>
    <property type="project" value="InterPro"/>
</dbReference>
<dbReference type="InterPro" id="IPR013149">
    <property type="entry name" value="ADH-like_C"/>
</dbReference>
<proteinExistence type="inferred from homology"/>
<reference evidence="5" key="1">
    <citation type="journal article" date="2015" name="Genome Announc.">
        <title>Genome sequence of the AIDS-associated pathogen Penicillium marneffei (ATCC18224) and its near taxonomic relative Talaromyces stipitatus (ATCC10500).</title>
        <authorList>
            <person name="Nierman W.C."/>
            <person name="Fedorova-Abrams N.D."/>
            <person name="Andrianopoulos A."/>
        </authorList>
    </citation>
    <scope>NUCLEOTIDE SEQUENCE [LARGE SCALE GENOMIC DNA]</scope>
    <source>
        <strain evidence="5">ATCC 10500 / CBS 375.48 / QM 6759 / NRRL 1006</strain>
    </source>
</reference>
<dbReference type="AlphaFoldDB" id="B8LV35"/>
<dbReference type="Gene3D" id="3.40.50.720">
    <property type="entry name" value="NAD(P)-binding Rossmann-like Domain"/>
    <property type="match status" value="1"/>
</dbReference>
<dbReference type="Pfam" id="PF08240">
    <property type="entry name" value="ADH_N"/>
    <property type="match status" value="1"/>
</dbReference>
<dbReference type="Gene3D" id="3.90.180.10">
    <property type="entry name" value="Medium-chain alcohol dehydrogenases, catalytic domain"/>
    <property type="match status" value="1"/>
</dbReference>
<accession>B8LV35</accession>